<protein>
    <submittedName>
        <fullName evidence="1">Uncharacterized protein</fullName>
    </submittedName>
</protein>
<gene>
    <name evidence="1" type="ORF">APHCRT_0811</name>
</gene>
<sequence>MLSLLLIFLRLAVICAVFVENLKLLCCHERMNPKVMSVMDANSVIT</sequence>
<dbReference type="EMBL" id="LAOD01000016">
    <property type="protein sequence ID" value="KJV86134.1"/>
    <property type="molecule type" value="Genomic_DNA"/>
</dbReference>
<evidence type="ECO:0000313" key="1">
    <source>
        <dbReference type="EMBL" id="KJV86134.1"/>
    </source>
</evidence>
<dbReference type="Proteomes" id="UP000033722">
    <property type="component" value="Unassembled WGS sequence"/>
</dbReference>
<comment type="caution">
    <text evidence="1">The sequence shown here is derived from an EMBL/GenBank/DDBJ whole genome shotgun (WGS) entry which is preliminary data.</text>
</comment>
<name>A0A0F3Q3W1_ANAPH</name>
<evidence type="ECO:0000313" key="2">
    <source>
        <dbReference type="Proteomes" id="UP000033722"/>
    </source>
</evidence>
<reference evidence="1 2" key="1">
    <citation type="submission" date="2015-01" db="EMBL/GenBank/DDBJ databases">
        <title>Genome Sequencing of Rickettsiales.</title>
        <authorList>
            <person name="Daugherty S.C."/>
            <person name="Su Q."/>
            <person name="Abolude K."/>
            <person name="Beier-Sexton M."/>
            <person name="Carlyon J.A."/>
            <person name="Carter R."/>
            <person name="Day N.P."/>
            <person name="Dumler S.J."/>
            <person name="Dyachenko V."/>
            <person name="Godinez A."/>
            <person name="Kurtti T.J."/>
            <person name="Lichay M."/>
            <person name="Mullins K.E."/>
            <person name="Ott S."/>
            <person name="Pappas-Brown V."/>
            <person name="Paris D.H."/>
            <person name="Patel P."/>
            <person name="Richards A.L."/>
            <person name="Sadzewicz L."/>
            <person name="Sears K."/>
            <person name="Seidman D."/>
            <person name="Sengamalay N."/>
            <person name="Stenos J."/>
            <person name="Tallon L.J."/>
            <person name="Vincent G."/>
            <person name="Fraser C.M."/>
            <person name="Munderloh U."/>
            <person name="Dunning-Hotopp J.C."/>
        </authorList>
    </citation>
    <scope>NUCLEOTIDE SEQUENCE [LARGE SCALE GENOMIC DNA]</scope>
    <source>
        <strain evidence="1 2">CRT53-1</strain>
    </source>
</reference>
<proteinExistence type="predicted"/>
<dbReference type="AlphaFoldDB" id="A0A0F3Q3W1"/>
<accession>A0A0F3Q3W1</accession>
<organism evidence="1 2">
    <name type="scientific">Anaplasma phagocytophilum str. CRT53-1</name>
    <dbReference type="NCBI Taxonomy" id="1359157"/>
    <lineage>
        <taxon>Bacteria</taxon>
        <taxon>Pseudomonadati</taxon>
        <taxon>Pseudomonadota</taxon>
        <taxon>Alphaproteobacteria</taxon>
        <taxon>Rickettsiales</taxon>
        <taxon>Anaplasmataceae</taxon>
        <taxon>Anaplasma</taxon>
        <taxon>phagocytophilum group</taxon>
    </lineage>
</organism>
<dbReference type="PATRIC" id="fig|1359157.3.peg.524"/>